<name>A0AAN7VI66_9COLE</name>
<evidence type="ECO:0000256" key="10">
    <source>
        <dbReference type="ARBA" id="ARBA00023242"/>
    </source>
</evidence>
<keyword evidence="8" id="KW-0833">Ubl conjugation pathway</keyword>
<evidence type="ECO:0000256" key="11">
    <source>
        <dbReference type="PROSITE-ProRule" id="PRU00175"/>
    </source>
</evidence>
<feature type="domain" description="RING-type" evidence="13">
    <location>
        <begin position="28"/>
        <end position="67"/>
    </location>
</feature>
<keyword evidence="5" id="KW-0479">Metal-binding</keyword>
<evidence type="ECO:0000256" key="12">
    <source>
        <dbReference type="SAM" id="MobiDB-lite"/>
    </source>
</evidence>
<dbReference type="SUPFAM" id="SSF57850">
    <property type="entry name" value="RING/U-box"/>
    <property type="match status" value="1"/>
</dbReference>
<accession>A0AAN7VI66</accession>
<proteinExistence type="predicted"/>
<keyword evidence="4" id="KW-0808">Transferase</keyword>
<evidence type="ECO:0000256" key="9">
    <source>
        <dbReference type="ARBA" id="ARBA00022833"/>
    </source>
</evidence>
<dbReference type="GO" id="GO:0008270">
    <property type="term" value="F:zinc ion binding"/>
    <property type="evidence" value="ECO:0007669"/>
    <property type="project" value="UniProtKB-KW"/>
</dbReference>
<evidence type="ECO:0000256" key="2">
    <source>
        <dbReference type="ARBA" id="ARBA00004123"/>
    </source>
</evidence>
<keyword evidence="15" id="KW-1185">Reference proteome</keyword>
<protein>
    <recommendedName>
        <fullName evidence="3">RING-type E3 ubiquitin transferase</fullName>
        <ecNumber evidence="3">2.3.2.27</ecNumber>
    </recommendedName>
</protein>
<evidence type="ECO:0000256" key="6">
    <source>
        <dbReference type="ARBA" id="ARBA00022763"/>
    </source>
</evidence>
<keyword evidence="6" id="KW-0227">DNA damage</keyword>
<evidence type="ECO:0000256" key="8">
    <source>
        <dbReference type="ARBA" id="ARBA00022786"/>
    </source>
</evidence>
<dbReference type="Pfam" id="PF00097">
    <property type="entry name" value="zf-C3HC4"/>
    <property type="match status" value="1"/>
</dbReference>
<comment type="caution">
    <text evidence="14">The sequence shown here is derived from an EMBL/GenBank/DDBJ whole genome shotgun (WGS) entry which is preliminary data.</text>
</comment>
<evidence type="ECO:0000313" key="14">
    <source>
        <dbReference type="EMBL" id="KAK5646959.1"/>
    </source>
</evidence>
<dbReference type="PANTHER" id="PTHR23328">
    <property type="entry name" value="RING-TYPE DOMAIN-CONTAINING PROTEIN"/>
    <property type="match status" value="1"/>
</dbReference>
<evidence type="ECO:0000256" key="3">
    <source>
        <dbReference type="ARBA" id="ARBA00012483"/>
    </source>
</evidence>
<dbReference type="Proteomes" id="UP001329430">
    <property type="component" value="Chromosome 3"/>
</dbReference>
<dbReference type="GO" id="GO:0035861">
    <property type="term" value="C:site of double-strand break"/>
    <property type="evidence" value="ECO:0007669"/>
    <property type="project" value="TreeGrafter"/>
</dbReference>
<dbReference type="PROSITE" id="PS50089">
    <property type="entry name" value="ZF_RING_2"/>
    <property type="match status" value="1"/>
</dbReference>
<dbReference type="PANTHER" id="PTHR23328:SF0">
    <property type="entry name" value="RING-TYPE DOMAIN-CONTAINING PROTEIN"/>
    <property type="match status" value="1"/>
</dbReference>
<evidence type="ECO:0000256" key="1">
    <source>
        <dbReference type="ARBA" id="ARBA00000900"/>
    </source>
</evidence>
<dbReference type="Gene3D" id="3.30.40.10">
    <property type="entry name" value="Zinc/RING finger domain, C3HC4 (zinc finger)"/>
    <property type="match status" value="1"/>
</dbReference>
<keyword evidence="7 11" id="KW-0863">Zinc-finger</keyword>
<evidence type="ECO:0000256" key="7">
    <source>
        <dbReference type="ARBA" id="ARBA00022771"/>
    </source>
</evidence>
<dbReference type="EMBL" id="JAVRBK010000003">
    <property type="protein sequence ID" value="KAK5646959.1"/>
    <property type="molecule type" value="Genomic_DNA"/>
</dbReference>
<dbReference type="GO" id="GO:0005634">
    <property type="term" value="C:nucleus"/>
    <property type="evidence" value="ECO:0007669"/>
    <property type="project" value="UniProtKB-SubCell"/>
</dbReference>
<evidence type="ECO:0000256" key="5">
    <source>
        <dbReference type="ARBA" id="ARBA00022723"/>
    </source>
</evidence>
<evidence type="ECO:0000259" key="13">
    <source>
        <dbReference type="PROSITE" id="PS50089"/>
    </source>
</evidence>
<dbReference type="GO" id="GO:0061630">
    <property type="term" value="F:ubiquitin protein ligase activity"/>
    <property type="evidence" value="ECO:0007669"/>
    <property type="project" value="UniProtKB-EC"/>
</dbReference>
<keyword evidence="10" id="KW-0539">Nucleus</keyword>
<evidence type="ECO:0000313" key="15">
    <source>
        <dbReference type="Proteomes" id="UP001329430"/>
    </source>
</evidence>
<organism evidence="14 15">
    <name type="scientific">Pyrocoelia pectoralis</name>
    <dbReference type="NCBI Taxonomy" id="417401"/>
    <lineage>
        <taxon>Eukaryota</taxon>
        <taxon>Metazoa</taxon>
        <taxon>Ecdysozoa</taxon>
        <taxon>Arthropoda</taxon>
        <taxon>Hexapoda</taxon>
        <taxon>Insecta</taxon>
        <taxon>Pterygota</taxon>
        <taxon>Neoptera</taxon>
        <taxon>Endopterygota</taxon>
        <taxon>Coleoptera</taxon>
        <taxon>Polyphaga</taxon>
        <taxon>Elateriformia</taxon>
        <taxon>Elateroidea</taxon>
        <taxon>Lampyridae</taxon>
        <taxon>Lampyrinae</taxon>
        <taxon>Pyrocoelia</taxon>
    </lineage>
</organism>
<dbReference type="SMART" id="SM00184">
    <property type="entry name" value="RING"/>
    <property type="match status" value="1"/>
</dbReference>
<dbReference type="GO" id="GO:0006302">
    <property type="term" value="P:double-strand break repair"/>
    <property type="evidence" value="ECO:0007669"/>
    <property type="project" value="TreeGrafter"/>
</dbReference>
<comment type="subcellular location">
    <subcellularLocation>
        <location evidence="2">Nucleus</location>
    </subcellularLocation>
</comment>
<evidence type="ECO:0000256" key="4">
    <source>
        <dbReference type="ARBA" id="ARBA00022679"/>
    </source>
</evidence>
<dbReference type="InterPro" id="IPR051657">
    <property type="entry name" value="RNF168/RNF169_E3_ubiq-ligase"/>
</dbReference>
<dbReference type="InterPro" id="IPR018957">
    <property type="entry name" value="Znf_C3HC4_RING-type"/>
</dbReference>
<comment type="catalytic activity">
    <reaction evidence="1">
        <text>S-ubiquitinyl-[E2 ubiquitin-conjugating enzyme]-L-cysteine + [acceptor protein]-L-lysine = [E2 ubiquitin-conjugating enzyme]-L-cysteine + N(6)-ubiquitinyl-[acceptor protein]-L-lysine.</text>
        <dbReference type="EC" id="2.3.2.27"/>
    </reaction>
</comment>
<dbReference type="CDD" id="cd22249">
    <property type="entry name" value="UDM1_RNF168_RNF169-like"/>
    <property type="match status" value="1"/>
</dbReference>
<dbReference type="EC" id="2.3.2.27" evidence="3"/>
<feature type="region of interest" description="Disordered" evidence="12">
    <location>
        <begin position="377"/>
        <end position="407"/>
    </location>
</feature>
<dbReference type="AlphaFoldDB" id="A0AAN7VI66"/>
<dbReference type="GO" id="GO:0031491">
    <property type="term" value="F:nucleosome binding"/>
    <property type="evidence" value="ECO:0007669"/>
    <property type="project" value="TreeGrafter"/>
</dbReference>
<gene>
    <name evidence="14" type="ORF">RI129_005423</name>
</gene>
<reference evidence="14 15" key="1">
    <citation type="journal article" date="2024" name="Insects">
        <title>An Improved Chromosome-Level Genome Assembly of the Firefly Pyrocoelia pectoralis.</title>
        <authorList>
            <person name="Fu X."/>
            <person name="Meyer-Rochow V.B."/>
            <person name="Ballantyne L."/>
            <person name="Zhu X."/>
        </authorList>
    </citation>
    <scope>NUCLEOTIDE SEQUENCE [LARGE SCALE GENOMIC DNA]</scope>
    <source>
        <strain evidence="14">XCY_ONT2</strain>
    </source>
</reference>
<keyword evidence="9" id="KW-0862">Zinc</keyword>
<sequence length="489" mass="55602">MAPRRSVRSVNAANQVNYNNLKLNDVLCPICRSILIEPVSLPCNHGFCSSCFENTIANTNLVCPLCRIRIGSWLRTSRKDNKLVNAVLWNAIQKEFPKQVKNKLAGIEEYPEEAPQPRQITVAGEIRREYEAEKKKNELEVQKEREAEEKASETLIKKLHDEEEYEEVIREENLRLSEQVAKKLAQEYCFDPGPSSSGANIKRQGPIDKLLQNLNHKKVTVTIQPGRNLSKEYTCKNLCQNKPVQNPNRFFSKTASKNVQNKLKKVITEREAADSNDSIDSECRFFKPIEPHYVPLPKKVPVIKVPAVTRTVSTVIIGPPKGETNFKHSSLESAFVVIKVMKCPVSSTQISKCDTTITELPPTSQKVKQSQKLVRCRTPTKRKRAKSPEVVHKKSKLDMGPPIQGFDSNMNGITTKINGNITHSSNNISKDLKKRQEEDDFQLALKLQDELNKRYYNTRNNFSVQIKKPLARQVTLKEMMSQNVSKVPQ</sequence>
<dbReference type="InterPro" id="IPR001841">
    <property type="entry name" value="Znf_RING"/>
</dbReference>
<dbReference type="InterPro" id="IPR013083">
    <property type="entry name" value="Znf_RING/FYVE/PHD"/>
</dbReference>